<evidence type="ECO:0000313" key="3">
    <source>
        <dbReference type="EMBL" id="KIS24876.1"/>
    </source>
</evidence>
<evidence type="ECO:0000259" key="2">
    <source>
        <dbReference type="Pfam" id="PF22768"/>
    </source>
</evidence>
<dbReference type="Pfam" id="PF22768">
    <property type="entry name" value="SPP1_Dit"/>
    <property type="match status" value="1"/>
</dbReference>
<feature type="domain" description="Siphovirus-type tail component RIFT-related" evidence="1">
    <location>
        <begin position="13"/>
        <end position="127"/>
    </location>
</feature>
<proteinExistence type="predicted"/>
<dbReference type="PATRIC" id="fig|1379739.3.peg.3453"/>
<gene>
    <name evidence="3" type="ORF">N495_15295</name>
</gene>
<feature type="domain" description="Siphovirus-type tail component C-terminal" evidence="2">
    <location>
        <begin position="177"/>
        <end position="286"/>
    </location>
</feature>
<protein>
    <recommendedName>
        <fullName evidence="5">Phage tail protein</fullName>
    </recommendedName>
</protein>
<dbReference type="InterPro" id="IPR008841">
    <property type="entry name" value="Siphovirus-type_tail_N"/>
</dbReference>
<organism evidence="3 4">
    <name type="scientific">Clostridium botulinum B2 450</name>
    <dbReference type="NCBI Taxonomy" id="1379739"/>
    <lineage>
        <taxon>Bacteria</taxon>
        <taxon>Bacillati</taxon>
        <taxon>Bacillota</taxon>
        <taxon>Clostridia</taxon>
        <taxon>Eubacteriales</taxon>
        <taxon>Clostridiaceae</taxon>
        <taxon>Clostridium</taxon>
    </lineage>
</organism>
<evidence type="ECO:0008006" key="5">
    <source>
        <dbReference type="Google" id="ProtNLM"/>
    </source>
</evidence>
<dbReference type="OrthoDB" id="2079081at2"/>
<dbReference type="InterPro" id="IPR054738">
    <property type="entry name" value="Siphovirus-type_tail_C"/>
</dbReference>
<dbReference type="Proteomes" id="UP000032250">
    <property type="component" value="Unassembled WGS sequence"/>
</dbReference>
<accession>A0A0D1C1E0</accession>
<comment type="caution">
    <text evidence="3">The sequence shown here is derived from an EMBL/GenBank/DDBJ whole genome shotgun (WGS) entry which is preliminary data.</text>
</comment>
<dbReference type="Gene3D" id="2.60.120.860">
    <property type="match status" value="1"/>
</dbReference>
<reference evidence="3 4" key="1">
    <citation type="submission" date="2014-06" db="EMBL/GenBank/DDBJ databases">
        <title>Genome characterization of distinct group I Clostridium botulinum lineages.</title>
        <authorList>
            <person name="Giordani F."/>
            <person name="Anselmo A."/>
            <person name="Fillo S."/>
            <person name="Palozzi A.M."/>
            <person name="Fortunato A."/>
            <person name="Gentile B."/>
            <person name="Ciammaruconi A."/>
            <person name="Anniballi F."/>
            <person name="De Medici D."/>
            <person name="Lista F."/>
        </authorList>
    </citation>
    <scope>NUCLEOTIDE SEQUENCE [LARGE SCALE GENOMIC DNA]</scope>
    <source>
        <strain evidence="3 4">B2 450</strain>
    </source>
</reference>
<name>A0A0D1C1E0_CLOBO</name>
<dbReference type="EMBL" id="JXSU01000007">
    <property type="protein sequence ID" value="KIS24876.1"/>
    <property type="molecule type" value="Genomic_DNA"/>
</dbReference>
<evidence type="ECO:0000259" key="1">
    <source>
        <dbReference type="Pfam" id="PF05709"/>
    </source>
</evidence>
<dbReference type="RefSeq" id="WP_043032323.1">
    <property type="nucleotide sequence ID" value="NZ_JXSU01000007.1"/>
</dbReference>
<dbReference type="AlphaFoldDB" id="A0A0D1C1E0"/>
<dbReference type="Pfam" id="PF05709">
    <property type="entry name" value="Sipho_tail"/>
    <property type="match status" value="1"/>
</dbReference>
<sequence>MNKREKIIYENEKGQRIEFSIWSPFFLQNIDGISGLKNTIYSNKGMGQDGSTCVGSTLDDRNIVIQGAIIDNKEINREKLLSIINPKLQAKLIYTDGNVRKYVECIVETAPVITKENKPKFQISLLCNNPYWKDYIDSKVNIALWKGDFHFPLIIPIDKGITMGHREPSLIVNVLNNGQVKTGMIIEFFARGTLSNPSLFNVNTREFIKINKGMVAGEKFIINTNYSKKKILQELNGVTTDILNYLDIVGGGDAFLQLEVGDNLFRYNADSNLDNLEVNIYFSPQYLGV</sequence>
<dbReference type="HOGENOM" id="CLU_083267_1_0_9"/>
<dbReference type="Gene3D" id="2.40.30.200">
    <property type="match status" value="1"/>
</dbReference>
<evidence type="ECO:0000313" key="4">
    <source>
        <dbReference type="Proteomes" id="UP000032250"/>
    </source>
</evidence>